<keyword evidence="1" id="KW-0479">Metal-binding</keyword>
<evidence type="ECO:0000256" key="1">
    <source>
        <dbReference type="ARBA" id="ARBA00022723"/>
    </source>
</evidence>
<dbReference type="InterPro" id="IPR038765">
    <property type="entry name" value="Papain-like_cys_pep_sf"/>
</dbReference>
<dbReference type="PROSITE" id="PS50802">
    <property type="entry name" value="OTU"/>
    <property type="match status" value="1"/>
</dbReference>
<evidence type="ECO:0000313" key="5">
    <source>
        <dbReference type="EMBL" id="CAD9124989.1"/>
    </source>
</evidence>
<dbReference type="GO" id="GO:0004843">
    <property type="term" value="F:cysteine-type deubiquitinase activity"/>
    <property type="evidence" value="ECO:0007669"/>
    <property type="project" value="TreeGrafter"/>
</dbReference>
<protein>
    <recommendedName>
        <fullName evidence="4">OTU domain-containing protein</fullName>
    </recommendedName>
</protein>
<dbReference type="EMBL" id="HBGF01029223">
    <property type="protein sequence ID" value="CAD9124989.1"/>
    <property type="molecule type" value="Transcribed_RNA"/>
</dbReference>
<proteinExistence type="predicted"/>
<evidence type="ECO:0000256" key="3">
    <source>
        <dbReference type="ARBA" id="ARBA00022833"/>
    </source>
</evidence>
<dbReference type="Pfam" id="PF02338">
    <property type="entry name" value="OTU"/>
    <property type="match status" value="1"/>
</dbReference>
<sequence>MISLSADAVTPESLALRTRPGANRSDGPRCTICCGHEELPFRYQDYELCFHCANAVAFEAVLPSVASHIREVHKDGPKVESRVARAAADADQEEDLHGEWICDRCAAAVRQGERRCHQCGALDDRLVCPTCGADAITHEFCHSATSASKRHDVWKCESCHKQRLGGGRCVDCGTERTWFCGRCSMANRFRDSECQACGGTQRMSSLADFDVEATATSSGGCASQAQSVRLQSEQQRVGRTRLMQRIHRLGGTAVEVADDGNCMFEALSFQLFRTRRFHRLLRMSIVSAIAGDQRKRFEEIIGDDVSDYVRDMAKDRTWGDEYALLAAAALVPATVMLITSLQGKWRHTFPPPSGRAPRTSALLAYVTGVHYFSVVFPPEDGHELFVDLRGLVSTARNLLAARRGVERAALSRFALARRQSLHRRQVDLHPVSSTLAAVTIQDVLSGRFVAVAGDAAVLASSADVWYLRTGGEPNRSVLQHALDGRFLAVSGDKHVILSHREADSVPVRYDVAAKQLMLALDHAWRPLADAGSSLMLSDTECGGCRFDTRVVFTGKLLCTKCLDWYDPAKPLVGVCDHSPRVC</sequence>
<dbReference type="GO" id="GO:0016579">
    <property type="term" value="P:protein deubiquitination"/>
    <property type="evidence" value="ECO:0007669"/>
    <property type="project" value="TreeGrafter"/>
</dbReference>
<dbReference type="InterPro" id="IPR001876">
    <property type="entry name" value="Znf_RanBP2"/>
</dbReference>
<keyword evidence="2" id="KW-0863">Zinc-finger</keyword>
<dbReference type="PANTHER" id="PTHR12419:SF11">
    <property type="entry name" value="OTU DOMAIN-CONTAINING PROTEIN DDB_G0284757"/>
    <property type="match status" value="1"/>
</dbReference>
<dbReference type="PROSITE" id="PS01358">
    <property type="entry name" value="ZF_RANBP2_1"/>
    <property type="match status" value="1"/>
</dbReference>
<dbReference type="AlphaFoldDB" id="A0A7S1M8U1"/>
<dbReference type="GO" id="GO:0008270">
    <property type="term" value="F:zinc ion binding"/>
    <property type="evidence" value="ECO:0007669"/>
    <property type="project" value="UniProtKB-KW"/>
</dbReference>
<dbReference type="InterPro" id="IPR050704">
    <property type="entry name" value="Peptidase_C85-like"/>
</dbReference>
<dbReference type="SUPFAM" id="SSF54001">
    <property type="entry name" value="Cysteine proteinases"/>
    <property type="match status" value="1"/>
</dbReference>
<dbReference type="InterPro" id="IPR003323">
    <property type="entry name" value="OTU_dom"/>
</dbReference>
<feature type="domain" description="OTU" evidence="4">
    <location>
        <begin position="251"/>
        <end position="377"/>
    </location>
</feature>
<organism evidence="5">
    <name type="scientific">Neobodo designis</name>
    <name type="common">Flagellated protozoan</name>
    <name type="synonym">Bodo designis</name>
    <dbReference type="NCBI Taxonomy" id="312471"/>
    <lineage>
        <taxon>Eukaryota</taxon>
        <taxon>Discoba</taxon>
        <taxon>Euglenozoa</taxon>
        <taxon>Kinetoplastea</taxon>
        <taxon>Metakinetoplastina</taxon>
        <taxon>Neobodonida</taxon>
        <taxon>Neobodo</taxon>
    </lineage>
</organism>
<gene>
    <name evidence="5" type="ORF">NDES1114_LOCUS19380</name>
</gene>
<dbReference type="Gene3D" id="3.90.70.80">
    <property type="match status" value="1"/>
</dbReference>
<reference evidence="5" key="1">
    <citation type="submission" date="2021-01" db="EMBL/GenBank/DDBJ databases">
        <authorList>
            <person name="Corre E."/>
            <person name="Pelletier E."/>
            <person name="Niang G."/>
            <person name="Scheremetjew M."/>
            <person name="Finn R."/>
            <person name="Kale V."/>
            <person name="Holt S."/>
            <person name="Cochrane G."/>
            <person name="Meng A."/>
            <person name="Brown T."/>
            <person name="Cohen L."/>
        </authorList>
    </citation>
    <scope>NUCLEOTIDE SEQUENCE</scope>
    <source>
        <strain evidence="5">CCAP 1951/1</strain>
    </source>
</reference>
<accession>A0A7S1M8U1</accession>
<evidence type="ECO:0000256" key="2">
    <source>
        <dbReference type="ARBA" id="ARBA00022771"/>
    </source>
</evidence>
<name>A0A7S1M8U1_NEODS</name>
<dbReference type="PANTHER" id="PTHR12419">
    <property type="entry name" value="OTU DOMAIN CONTAINING PROTEIN"/>
    <property type="match status" value="1"/>
</dbReference>
<evidence type="ECO:0000259" key="4">
    <source>
        <dbReference type="PROSITE" id="PS50802"/>
    </source>
</evidence>
<keyword evidence="3" id="KW-0862">Zinc</keyword>